<keyword evidence="2 8" id="KW-0813">Transport</keyword>
<dbReference type="GO" id="GO:0005886">
    <property type="term" value="C:plasma membrane"/>
    <property type="evidence" value="ECO:0007669"/>
    <property type="project" value="TreeGrafter"/>
</dbReference>
<accession>A0A9W7BL16</accession>
<keyword evidence="5 8" id="KW-0406">Ion transport</keyword>
<feature type="region of interest" description="Disordered" evidence="9">
    <location>
        <begin position="423"/>
        <end position="444"/>
    </location>
</feature>
<evidence type="ECO:0000256" key="9">
    <source>
        <dbReference type="SAM" id="MobiDB-lite"/>
    </source>
</evidence>
<dbReference type="PRINTS" id="PR01333">
    <property type="entry name" value="2POREKCHANEL"/>
</dbReference>
<evidence type="ECO:0000256" key="7">
    <source>
        <dbReference type="ARBA" id="ARBA00023303"/>
    </source>
</evidence>
<reference evidence="13" key="1">
    <citation type="journal article" date="2023" name="Commun. Biol.">
        <title>Genome analysis of Parmales, the sister group of diatoms, reveals the evolutionary specialization of diatoms from phago-mixotrophs to photoautotrophs.</title>
        <authorList>
            <person name="Ban H."/>
            <person name="Sato S."/>
            <person name="Yoshikawa S."/>
            <person name="Yamada K."/>
            <person name="Nakamura Y."/>
            <person name="Ichinomiya M."/>
            <person name="Sato N."/>
            <person name="Blanc-Mathieu R."/>
            <person name="Endo H."/>
            <person name="Kuwata A."/>
            <person name="Ogata H."/>
        </authorList>
    </citation>
    <scope>NUCLEOTIDE SEQUENCE [LARGE SCALE GENOMIC DNA]</scope>
    <source>
        <strain evidence="13">NIES 3701</strain>
    </source>
</reference>
<evidence type="ECO:0000256" key="6">
    <source>
        <dbReference type="ARBA" id="ARBA00023136"/>
    </source>
</evidence>
<keyword evidence="3 8" id="KW-0812">Transmembrane</keyword>
<evidence type="ECO:0000256" key="3">
    <source>
        <dbReference type="ARBA" id="ARBA00022692"/>
    </source>
</evidence>
<dbReference type="AlphaFoldDB" id="A0A9W7BL16"/>
<feature type="transmembrane region" description="Helical" evidence="10">
    <location>
        <begin position="178"/>
        <end position="196"/>
    </location>
</feature>
<evidence type="ECO:0000256" key="10">
    <source>
        <dbReference type="SAM" id="Phobius"/>
    </source>
</evidence>
<feature type="transmembrane region" description="Helical" evidence="10">
    <location>
        <begin position="208"/>
        <end position="226"/>
    </location>
</feature>
<comment type="similarity">
    <text evidence="8">Belongs to the two pore domain potassium channel (TC 1.A.1.8) family.</text>
</comment>
<protein>
    <recommendedName>
        <fullName evidence="11">Potassium channel domain-containing protein</fullName>
    </recommendedName>
</protein>
<feature type="compositionally biased region" description="Basic and acidic residues" evidence="9">
    <location>
        <begin position="429"/>
        <end position="444"/>
    </location>
</feature>
<keyword evidence="6 10" id="KW-0472">Membrane</keyword>
<keyword evidence="13" id="KW-1185">Reference proteome</keyword>
<comment type="subcellular location">
    <subcellularLocation>
        <location evidence="1">Membrane</location>
        <topology evidence="1">Multi-pass membrane protein</topology>
    </subcellularLocation>
</comment>
<name>A0A9W7BL16_9STRA</name>
<organism evidence="12 13">
    <name type="scientific">Triparma strigata</name>
    <dbReference type="NCBI Taxonomy" id="1606541"/>
    <lineage>
        <taxon>Eukaryota</taxon>
        <taxon>Sar</taxon>
        <taxon>Stramenopiles</taxon>
        <taxon>Ochrophyta</taxon>
        <taxon>Bolidophyceae</taxon>
        <taxon>Parmales</taxon>
        <taxon>Triparmaceae</taxon>
        <taxon>Triparma</taxon>
    </lineage>
</organism>
<dbReference type="OrthoDB" id="297496at2759"/>
<feature type="transmembrane region" description="Helical" evidence="10">
    <location>
        <begin position="282"/>
        <end position="303"/>
    </location>
</feature>
<gene>
    <name evidence="12" type="ORF">TrST_g5538</name>
</gene>
<feature type="transmembrane region" description="Helical" evidence="10">
    <location>
        <begin position="349"/>
        <end position="369"/>
    </location>
</feature>
<feature type="transmembrane region" description="Helical" evidence="10">
    <location>
        <begin position="78"/>
        <end position="99"/>
    </location>
</feature>
<keyword evidence="7 8" id="KW-0407">Ion channel</keyword>
<feature type="region of interest" description="Disordered" evidence="9">
    <location>
        <begin position="1"/>
        <end position="29"/>
    </location>
</feature>
<evidence type="ECO:0000256" key="2">
    <source>
        <dbReference type="ARBA" id="ARBA00022448"/>
    </source>
</evidence>
<evidence type="ECO:0000256" key="8">
    <source>
        <dbReference type="RuleBase" id="RU003857"/>
    </source>
</evidence>
<dbReference type="InterPro" id="IPR003280">
    <property type="entry name" value="2pore_dom_K_chnl"/>
</dbReference>
<comment type="caution">
    <text evidence="12">The sequence shown here is derived from an EMBL/GenBank/DDBJ whole genome shotgun (WGS) entry which is preliminary data.</text>
</comment>
<evidence type="ECO:0000256" key="5">
    <source>
        <dbReference type="ARBA" id="ARBA00023065"/>
    </source>
</evidence>
<dbReference type="GO" id="GO:0022841">
    <property type="term" value="F:potassium ion leak channel activity"/>
    <property type="evidence" value="ECO:0007669"/>
    <property type="project" value="TreeGrafter"/>
</dbReference>
<dbReference type="PANTHER" id="PTHR11003">
    <property type="entry name" value="POTASSIUM CHANNEL, SUBFAMILY K"/>
    <property type="match status" value="1"/>
</dbReference>
<dbReference type="InterPro" id="IPR013099">
    <property type="entry name" value="K_chnl_dom"/>
</dbReference>
<dbReference type="Gene3D" id="1.10.287.70">
    <property type="match status" value="1"/>
</dbReference>
<dbReference type="SUPFAM" id="SSF81324">
    <property type="entry name" value="Voltage-gated potassium channels"/>
    <property type="match status" value="2"/>
</dbReference>
<dbReference type="GO" id="GO:0015271">
    <property type="term" value="F:outward rectifier potassium channel activity"/>
    <property type="evidence" value="ECO:0007669"/>
    <property type="project" value="TreeGrafter"/>
</dbReference>
<evidence type="ECO:0000256" key="4">
    <source>
        <dbReference type="ARBA" id="ARBA00022989"/>
    </source>
</evidence>
<feature type="domain" description="Potassium channel" evidence="11">
    <location>
        <begin position="171"/>
        <end position="229"/>
    </location>
</feature>
<dbReference type="PANTHER" id="PTHR11003:SF345">
    <property type="entry name" value="TWIK FAMILY OF POTASSIUM CHANNELS PROTEIN 18"/>
    <property type="match status" value="1"/>
</dbReference>
<dbReference type="Pfam" id="PF07885">
    <property type="entry name" value="Ion_trans_2"/>
    <property type="match status" value="2"/>
</dbReference>
<evidence type="ECO:0000313" key="12">
    <source>
        <dbReference type="EMBL" id="GMH90451.1"/>
    </source>
</evidence>
<proteinExistence type="inferred from homology"/>
<evidence type="ECO:0000259" key="11">
    <source>
        <dbReference type="Pfam" id="PF07885"/>
    </source>
</evidence>
<sequence length="444" mass="48986">MLVENENDNKPLSIEDPNPLGETRRNRNSSVAEQVVEGFSRLRAGTAVIAHPPRTIITKKNTNPCIQSIIKWVKTKSFWVVTLEIMLFIGFASVVVYVLEGEHEKGVEGDLRNVLAKCEATRVDGEDVIAIALRGLNLTDAEKNSVEESLGGKTNFCETLSWYQRIEDKTEYNWFHRWDFSSAVMFICTTMATIGYGHLAPATGGGKLATALTSIVGIPLCGFFFHRTAKGVSTYLLWWSHLVHKNVFSYEYRFKPKERGGEGTRRQSDAEQVYSSVSDVKLLTISFCLATFFAVVAAYGIHLSMSSQWSFDNSLWFVFITITTVGLGDFVPSWRDEDIKPVLGLEKLVMPFVCGLFTIIGLSFTMAIIQNVGKVFETQVLGTDDDGEDVEVNLGIGGGLGSGGNGRRVSHLTGIQEVEESPMSVAGHGRVEGKRGLQHGDSHI</sequence>
<keyword evidence="4 10" id="KW-1133">Transmembrane helix</keyword>
<evidence type="ECO:0000256" key="1">
    <source>
        <dbReference type="ARBA" id="ARBA00004141"/>
    </source>
</evidence>
<dbReference type="GO" id="GO:0030322">
    <property type="term" value="P:stabilization of membrane potential"/>
    <property type="evidence" value="ECO:0007669"/>
    <property type="project" value="TreeGrafter"/>
</dbReference>
<feature type="transmembrane region" description="Helical" evidence="10">
    <location>
        <begin position="315"/>
        <end position="334"/>
    </location>
</feature>
<evidence type="ECO:0000313" key="13">
    <source>
        <dbReference type="Proteomes" id="UP001165085"/>
    </source>
</evidence>
<dbReference type="Proteomes" id="UP001165085">
    <property type="component" value="Unassembled WGS sequence"/>
</dbReference>
<feature type="domain" description="Potassium channel" evidence="11">
    <location>
        <begin position="292"/>
        <end position="377"/>
    </location>
</feature>
<dbReference type="EMBL" id="BRXY01000372">
    <property type="protein sequence ID" value="GMH90451.1"/>
    <property type="molecule type" value="Genomic_DNA"/>
</dbReference>